<reference evidence="1 2" key="1">
    <citation type="submission" date="2018-02" db="EMBL/GenBank/DDBJ databases">
        <authorList>
            <person name="Cohen D.B."/>
            <person name="Kent A.D."/>
        </authorList>
    </citation>
    <scope>NUCLEOTIDE SEQUENCE [LARGE SCALE GENOMIC DNA]</scope>
    <source>
        <strain evidence="1 2">CCAP 1448/3</strain>
    </source>
</reference>
<dbReference type="EMBL" id="PVWJ01000170">
    <property type="protein sequence ID" value="PSB00702.1"/>
    <property type="molecule type" value="Genomic_DNA"/>
</dbReference>
<proteinExistence type="predicted"/>
<keyword evidence="2" id="KW-1185">Reference proteome</keyword>
<name>A0A2T1BXI4_9CYAN</name>
<protein>
    <submittedName>
        <fullName evidence="1">Uncharacterized protein</fullName>
    </submittedName>
</protein>
<sequence>MKPNFTEMSVSELRAYVLEHREDDEAIRTLFHHPSLKWVTMPPMFTEDGQPIAENIHQAEETLRQHLEQKNK</sequence>
<organism evidence="1 2">
    <name type="scientific">Merismopedia glauca CCAP 1448/3</name>
    <dbReference type="NCBI Taxonomy" id="1296344"/>
    <lineage>
        <taxon>Bacteria</taxon>
        <taxon>Bacillati</taxon>
        <taxon>Cyanobacteriota</taxon>
        <taxon>Cyanophyceae</taxon>
        <taxon>Synechococcales</taxon>
        <taxon>Merismopediaceae</taxon>
        <taxon>Merismopedia</taxon>
    </lineage>
</organism>
<dbReference type="Proteomes" id="UP000238762">
    <property type="component" value="Unassembled WGS sequence"/>
</dbReference>
<dbReference type="RefSeq" id="WP_106291478.1">
    <property type="nucleotide sequence ID" value="NZ_CAWNTC010000211.1"/>
</dbReference>
<dbReference type="InterPro" id="IPR054053">
    <property type="entry name" value="DUF6887"/>
</dbReference>
<comment type="caution">
    <text evidence="1">The sequence shown here is derived from an EMBL/GenBank/DDBJ whole genome shotgun (WGS) entry which is preliminary data.</text>
</comment>
<gene>
    <name evidence="1" type="ORF">C7B64_22155</name>
</gene>
<dbReference type="AlphaFoldDB" id="A0A2T1BXI4"/>
<evidence type="ECO:0000313" key="1">
    <source>
        <dbReference type="EMBL" id="PSB00702.1"/>
    </source>
</evidence>
<dbReference type="Pfam" id="PF21826">
    <property type="entry name" value="DUF6887"/>
    <property type="match status" value="1"/>
</dbReference>
<evidence type="ECO:0000313" key="2">
    <source>
        <dbReference type="Proteomes" id="UP000238762"/>
    </source>
</evidence>
<reference evidence="1 2" key="2">
    <citation type="submission" date="2018-03" db="EMBL/GenBank/DDBJ databases">
        <title>The ancient ancestry and fast evolution of plastids.</title>
        <authorList>
            <person name="Moore K.R."/>
            <person name="Magnabosco C."/>
            <person name="Momper L."/>
            <person name="Gold D.A."/>
            <person name="Bosak T."/>
            <person name="Fournier G.P."/>
        </authorList>
    </citation>
    <scope>NUCLEOTIDE SEQUENCE [LARGE SCALE GENOMIC DNA]</scope>
    <source>
        <strain evidence="1 2">CCAP 1448/3</strain>
    </source>
</reference>
<dbReference type="OrthoDB" id="426753at2"/>
<accession>A0A2T1BXI4</accession>